<name>A0ABN3XS13_9ACTN</name>
<evidence type="ECO:0000256" key="2">
    <source>
        <dbReference type="SAM" id="Phobius"/>
    </source>
</evidence>
<protein>
    <submittedName>
        <fullName evidence="3">Uncharacterized protein</fullName>
    </submittedName>
</protein>
<feature type="transmembrane region" description="Helical" evidence="2">
    <location>
        <begin position="36"/>
        <end position="64"/>
    </location>
</feature>
<keyword evidence="2" id="KW-0472">Membrane</keyword>
<organism evidence="3 4">
    <name type="scientific">Streptosporangium longisporum</name>
    <dbReference type="NCBI Taxonomy" id="46187"/>
    <lineage>
        <taxon>Bacteria</taxon>
        <taxon>Bacillati</taxon>
        <taxon>Actinomycetota</taxon>
        <taxon>Actinomycetes</taxon>
        <taxon>Streptosporangiales</taxon>
        <taxon>Streptosporangiaceae</taxon>
        <taxon>Streptosporangium</taxon>
    </lineage>
</organism>
<comment type="caution">
    <text evidence="3">The sequence shown here is derived from an EMBL/GenBank/DDBJ whole genome shotgun (WGS) entry which is preliminary data.</text>
</comment>
<keyword evidence="4" id="KW-1185">Reference proteome</keyword>
<dbReference type="Proteomes" id="UP001499930">
    <property type="component" value="Unassembled WGS sequence"/>
</dbReference>
<keyword evidence="2" id="KW-0812">Transmembrane</keyword>
<evidence type="ECO:0000256" key="1">
    <source>
        <dbReference type="SAM" id="MobiDB-lite"/>
    </source>
</evidence>
<proteinExistence type="predicted"/>
<accession>A0ABN3XS13</accession>
<gene>
    <name evidence="3" type="ORF">GCM10017559_03400</name>
</gene>
<reference evidence="3 4" key="1">
    <citation type="journal article" date="2019" name="Int. J. Syst. Evol. Microbiol.">
        <title>The Global Catalogue of Microorganisms (GCM) 10K type strain sequencing project: providing services to taxonomists for standard genome sequencing and annotation.</title>
        <authorList>
            <consortium name="The Broad Institute Genomics Platform"/>
            <consortium name="The Broad Institute Genome Sequencing Center for Infectious Disease"/>
            <person name="Wu L."/>
            <person name="Ma J."/>
        </authorList>
    </citation>
    <scope>NUCLEOTIDE SEQUENCE [LARGE SCALE GENOMIC DNA]</scope>
    <source>
        <strain evidence="3 4">JCM 3106</strain>
    </source>
</reference>
<keyword evidence="2" id="KW-1133">Transmembrane helix</keyword>
<sequence length="199" mass="20341">MVTFLKGAVTSSVICHCQVVPGAGRHTSAAFPVFPVFVLFVAGVLSAFADALAGVTGVSVIVAATRTAAHEAHPDRAGRPLCVLIARAPVHRGRGRRPLFPLVWIRIRTGRAPGRPSSRASARSAGGAASGGPVAPHATAGAVPAVLITTKVAAAGTLQGTYAAIMINHYSPPRFASAVLLRLWCHGSAGDRFRSPGTG</sequence>
<dbReference type="EMBL" id="BAAAWD010000002">
    <property type="protein sequence ID" value="GAA2986970.1"/>
    <property type="molecule type" value="Genomic_DNA"/>
</dbReference>
<evidence type="ECO:0000313" key="3">
    <source>
        <dbReference type="EMBL" id="GAA2986970.1"/>
    </source>
</evidence>
<feature type="region of interest" description="Disordered" evidence="1">
    <location>
        <begin position="112"/>
        <end position="133"/>
    </location>
</feature>
<evidence type="ECO:0000313" key="4">
    <source>
        <dbReference type="Proteomes" id="UP001499930"/>
    </source>
</evidence>